<dbReference type="InterPro" id="IPR027417">
    <property type="entry name" value="P-loop_NTPase"/>
</dbReference>
<keyword evidence="2" id="KW-0813">Transport</keyword>
<dbReference type="InterPro" id="IPR003593">
    <property type="entry name" value="AAA+_ATPase"/>
</dbReference>
<dbReference type="GO" id="GO:0005524">
    <property type="term" value="F:ATP binding"/>
    <property type="evidence" value="ECO:0007669"/>
    <property type="project" value="UniProtKB-KW"/>
</dbReference>
<dbReference type="CDD" id="cd03224">
    <property type="entry name" value="ABC_TM1139_LivF_branched"/>
    <property type="match status" value="1"/>
</dbReference>
<protein>
    <submittedName>
        <fullName evidence="7">Chain A of ATP binding cassette transporter</fullName>
    </submittedName>
</protein>
<comment type="caution">
    <text evidence="7">The sequence shown here is derived from an EMBL/GenBank/DDBJ whole genome shotgun (WGS) entry which is preliminary data.</text>
</comment>
<keyword evidence="3" id="KW-0547">Nucleotide-binding</keyword>
<evidence type="ECO:0000256" key="4">
    <source>
        <dbReference type="ARBA" id="ARBA00022840"/>
    </source>
</evidence>
<proteinExistence type="inferred from homology"/>
<dbReference type="GO" id="GO:0015807">
    <property type="term" value="P:L-amino acid transport"/>
    <property type="evidence" value="ECO:0007669"/>
    <property type="project" value="TreeGrafter"/>
</dbReference>
<sequence>MILEVRNLTVYYDSVLALDDISLNVNEGEIVTMIGPNGAGKSTALKAICGLLKPQSGEVLFQGENGNGRQPYKLVEKGLCLVPEGRRLFTSMTVLENLEMGAYTKNDKKVFKEDIDKVYNLFPVIKERQKQKAGTLSSGEQQMLAIGRSLLLKPKLLLLDEPSRGLSPNYVNTVFEKIKEININRTTILIVEQNARMALEHADRGYVFEIGKIAFEDKAKNLLENDEVKKSFLGG</sequence>
<evidence type="ECO:0000313" key="7">
    <source>
        <dbReference type="EMBL" id="ODS32497.1"/>
    </source>
</evidence>
<dbReference type="PATRIC" id="fig|1872076.5.peg.2818"/>
<accession>A0A1E3XA37</accession>
<dbReference type="PROSITE" id="PS00211">
    <property type="entry name" value="ABC_TRANSPORTER_1"/>
    <property type="match status" value="1"/>
</dbReference>
<name>A0A1E3XA37_9BACT</name>
<organism evidence="7 8">
    <name type="scientific">Candidatus Scalindua rubra</name>
    <dbReference type="NCBI Taxonomy" id="1872076"/>
    <lineage>
        <taxon>Bacteria</taxon>
        <taxon>Pseudomonadati</taxon>
        <taxon>Planctomycetota</taxon>
        <taxon>Candidatus Brocadiia</taxon>
        <taxon>Candidatus Brocadiales</taxon>
        <taxon>Candidatus Scalinduaceae</taxon>
        <taxon>Candidatus Scalindua</taxon>
    </lineage>
</organism>
<dbReference type="Proteomes" id="UP000094056">
    <property type="component" value="Unassembled WGS sequence"/>
</dbReference>
<evidence type="ECO:0000256" key="3">
    <source>
        <dbReference type="ARBA" id="ARBA00022741"/>
    </source>
</evidence>
<evidence type="ECO:0000256" key="5">
    <source>
        <dbReference type="ARBA" id="ARBA00022970"/>
    </source>
</evidence>
<dbReference type="PANTHER" id="PTHR43820">
    <property type="entry name" value="HIGH-AFFINITY BRANCHED-CHAIN AMINO ACID TRANSPORT ATP-BINDING PROTEIN LIVF"/>
    <property type="match status" value="1"/>
</dbReference>
<comment type="similarity">
    <text evidence="1">Belongs to the ABC transporter superfamily.</text>
</comment>
<dbReference type="InterPro" id="IPR003439">
    <property type="entry name" value="ABC_transporter-like_ATP-bd"/>
</dbReference>
<evidence type="ECO:0000259" key="6">
    <source>
        <dbReference type="PROSITE" id="PS50893"/>
    </source>
</evidence>
<dbReference type="GO" id="GO:0016887">
    <property type="term" value="F:ATP hydrolysis activity"/>
    <property type="evidence" value="ECO:0007669"/>
    <property type="project" value="InterPro"/>
</dbReference>
<evidence type="ECO:0000313" key="8">
    <source>
        <dbReference type="Proteomes" id="UP000094056"/>
    </source>
</evidence>
<reference evidence="7 8" key="1">
    <citation type="submission" date="2016-07" db="EMBL/GenBank/DDBJ databases">
        <title>Draft genome of Scalindua rubra, obtained from a brine-seawater interface in the Red Sea, sheds light on salt adaptation in anammox bacteria.</title>
        <authorList>
            <person name="Speth D.R."/>
            <person name="Lagkouvardos I."/>
            <person name="Wang Y."/>
            <person name="Qian P.-Y."/>
            <person name="Dutilh B.E."/>
            <person name="Jetten M.S."/>
        </authorList>
    </citation>
    <scope>NUCLEOTIDE SEQUENCE [LARGE SCALE GENOMIC DNA]</scope>
    <source>
        <strain evidence="7">BSI-1</strain>
    </source>
</reference>
<dbReference type="Pfam" id="PF00005">
    <property type="entry name" value="ABC_tran"/>
    <property type="match status" value="1"/>
</dbReference>
<dbReference type="GO" id="GO:0015658">
    <property type="term" value="F:branched-chain amino acid transmembrane transporter activity"/>
    <property type="evidence" value="ECO:0007669"/>
    <property type="project" value="TreeGrafter"/>
</dbReference>
<gene>
    <name evidence="7" type="primary">abca_3</name>
    <name evidence="7" type="ORF">SCARUB_02398</name>
</gene>
<keyword evidence="5" id="KW-0029">Amino-acid transport</keyword>
<dbReference type="Gene3D" id="3.40.50.300">
    <property type="entry name" value="P-loop containing nucleotide triphosphate hydrolases"/>
    <property type="match status" value="1"/>
</dbReference>
<dbReference type="PANTHER" id="PTHR43820:SF4">
    <property type="entry name" value="HIGH-AFFINITY BRANCHED-CHAIN AMINO ACID TRANSPORT ATP-BINDING PROTEIN LIVF"/>
    <property type="match status" value="1"/>
</dbReference>
<keyword evidence="4" id="KW-0067">ATP-binding</keyword>
<evidence type="ECO:0000256" key="2">
    <source>
        <dbReference type="ARBA" id="ARBA00022448"/>
    </source>
</evidence>
<dbReference type="InterPro" id="IPR052156">
    <property type="entry name" value="BCAA_Transport_ATP-bd_LivF"/>
</dbReference>
<dbReference type="InterPro" id="IPR017871">
    <property type="entry name" value="ABC_transporter-like_CS"/>
</dbReference>
<dbReference type="AlphaFoldDB" id="A0A1E3XA37"/>
<dbReference type="SUPFAM" id="SSF52540">
    <property type="entry name" value="P-loop containing nucleoside triphosphate hydrolases"/>
    <property type="match status" value="1"/>
</dbReference>
<dbReference type="EMBL" id="MAYW01000060">
    <property type="protein sequence ID" value="ODS32497.1"/>
    <property type="molecule type" value="Genomic_DNA"/>
</dbReference>
<evidence type="ECO:0000256" key="1">
    <source>
        <dbReference type="ARBA" id="ARBA00005417"/>
    </source>
</evidence>
<feature type="domain" description="ABC transporter" evidence="6">
    <location>
        <begin position="3"/>
        <end position="235"/>
    </location>
</feature>
<dbReference type="SMART" id="SM00382">
    <property type="entry name" value="AAA"/>
    <property type="match status" value="1"/>
</dbReference>
<dbReference type="PROSITE" id="PS50893">
    <property type="entry name" value="ABC_TRANSPORTER_2"/>
    <property type="match status" value="1"/>
</dbReference>